<dbReference type="OrthoDB" id="4861794at2759"/>
<sequence length="346" mass="37738">MDPTLLFRIQRRARRGRAGPQPVDPILLDIHNGFCAYVANTLSTTLGPLYSSTPNQRDTKFYASKPASSAPSAAAATATTTTAAATTTPTPTTNAHLVHLRPPERLMATGCWCPNPSKPRQHYWRTCTCFIPQPIVAPGASAAPCPHPPCSPSSSSPSPPSSASATTAAAAPFAYHPDNPPTASAIAHLFCFDPLAASASYMRWFLAVQGPPDAPPSEDDAAYLGRWLIDCYYTDDHYRAHEVPNPYRPRRDAATGRPAYDARWEEVPATDALAHAHYRLVSRLFTELRGDPPRSDRAGCWFDAERVHAVIRWERMTVQATMDAFLPFVLQAKSQRLQHAAAAAPR</sequence>
<organism evidence="2 3">
    <name type="scientific">Cordyceps javanica</name>
    <dbReference type="NCBI Taxonomy" id="43265"/>
    <lineage>
        <taxon>Eukaryota</taxon>
        <taxon>Fungi</taxon>
        <taxon>Dikarya</taxon>
        <taxon>Ascomycota</taxon>
        <taxon>Pezizomycotina</taxon>
        <taxon>Sordariomycetes</taxon>
        <taxon>Hypocreomycetidae</taxon>
        <taxon>Hypocreales</taxon>
        <taxon>Cordycipitaceae</taxon>
        <taxon>Cordyceps</taxon>
    </lineage>
</organism>
<accession>A0A545V1P3</accession>
<name>A0A545V1P3_9HYPO</name>
<keyword evidence="3" id="KW-1185">Reference proteome</keyword>
<comment type="caution">
    <text evidence="2">The sequence shown here is derived from an EMBL/GenBank/DDBJ whole genome shotgun (WGS) entry which is preliminary data.</text>
</comment>
<gene>
    <name evidence="2" type="ORF">IF1G_05467</name>
</gene>
<feature type="region of interest" description="Disordered" evidence="1">
    <location>
        <begin position="146"/>
        <end position="165"/>
    </location>
</feature>
<evidence type="ECO:0000313" key="3">
    <source>
        <dbReference type="Proteomes" id="UP000315783"/>
    </source>
</evidence>
<dbReference type="Proteomes" id="UP000315783">
    <property type="component" value="Unassembled WGS sequence"/>
</dbReference>
<protein>
    <submittedName>
        <fullName evidence="2">Uncharacterized protein</fullName>
    </submittedName>
</protein>
<proteinExistence type="predicted"/>
<feature type="compositionally biased region" description="Low complexity" evidence="1">
    <location>
        <begin position="152"/>
        <end position="165"/>
    </location>
</feature>
<evidence type="ECO:0000256" key="1">
    <source>
        <dbReference type="SAM" id="MobiDB-lite"/>
    </source>
</evidence>
<feature type="compositionally biased region" description="Low complexity" evidence="1">
    <location>
        <begin position="73"/>
        <end position="93"/>
    </location>
</feature>
<evidence type="ECO:0000313" key="2">
    <source>
        <dbReference type="EMBL" id="TQV95638.1"/>
    </source>
</evidence>
<reference evidence="2 3" key="1">
    <citation type="journal article" date="2019" name="Appl. Microbiol. Biotechnol.">
        <title>Genome sequence of Isaria javanica and comparative genome analysis insights into family S53 peptidase evolution in fungal entomopathogens.</title>
        <authorList>
            <person name="Lin R."/>
            <person name="Zhang X."/>
            <person name="Xin B."/>
            <person name="Zou M."/>
            <person name="Gao Y."/>
            <person name="Qin F."/>
            <person name="Hu Q."/>
            <person name="Xie B."/>
            <person name="Cheng X."/>
        </authorList>
    </citation>
    <scope>NUCLEOTIDE SEQUENCE [LARGE SCALE GENOMIC DNA]</scope>
    <source>
        <strain evidence="2 3">IJ1G</strain>
    </source>
</reference>
<feature type="region of interest" description="Disordered" evidence="1">
    <location>
        <begin position="73"/>
        <end position="98"/>
    </location>
</feature>
<dbReference type="AlphaFoldDB" id="A0A545V1P3"/>
<dbReference type="EMBL" id="SPUK01000007">
    <property type="protein sequence ID" value="TQV95638.1"/>
    <property type="molecule type" value="Genomic_DNA"/>
</dbReference>